<dbReference type="EMBL" id="BRXX01000008">
    <property type="protein sequence ID" value="GMH81841.1"/>
    <property type="molecule type" value="Genomic_DNA"/>
</dbReference>
<dbReference type="Pfam" id="PF13306">
    <property type="entry name" value="LRR_5"/>
    <property type="match status" value="3"/>
</dbReference>
<dbReference type="InterPro" id="IPR053139">
    <property type="entry name" value="Surface_bspA-like"/>
</dbReference>
<evidence type="ECO:0008006" key="3">
    <source>
        <dbReference type="Google" id="ProtNLM"/>
    </source>
</evidence>
<keyword evidence="2" id="KW-1185">Reference proteome</keyword>
<organism evidence="1 2">
    <name type="scientific">Triparma verrucosa</name>
    <dbReference type="NCBI Taxonomy" id="1606542"/>
    <lineage>
        <taxon>Eukaryota</taxon>
        <taxon>Sar</taxon>
        <taxon>Stramenopiles</taxon>
        <taxon>Ochrophyta</taxon>
        <taxon>Bolidophyceae</taxon>
        <taxon>Parmales</taxon>
        <taxon>Triparmaceae</taxon>
        <taxon>Triparma</taxon>
    </lineage>
</organism>
<sequence>MSAFGSRRRKQYTLDDKGTLVFKKGVVTIEQVEKDDWPKIKKVVINQGAKVIERYALCRCKELTAVSLPSTVVKIGKLSFMGCKKLAAISLPPRLLQICSEAFQGCKQLPSDLIEKLSVSDMQIAEDAFKNTPLHDQCIARHSELFLKYGVEREQYTIDGEGTLVFKEGVETITRITDADVKKIKEVVFNDGAKVIGEHAFHDCTKLPTDFIDKLPSSIVKISRYAFLDTPLREQGIERSIELLQYTLVSWGDKLVFKKGVEIIEGVEECDKDRVKAVVINDGAKVIGAGAFYGCEELTAVHLPRTVVEICSKAFANCQNLDYNFKDSLPTTVVKIASDAFECECAVPSSCR</sequence>
<dbReference type="InterPro" id="IPR026906">
    <property type="entry name" value="LRR_5"/>
</dbReference>
<dbReference type="PANTHER" id="PTHR45661">
    <property type="entry name" value="SURFACE ANTIGEN"/>
    <property type="match status" value="1"/>
</dbReference>
<gene>
    <name evidence="1" type="ORF">TrVE_jg5378</name>
</gene>
<proteinExistence type="predicted"/>
<dbReference type="InterPro" id="IPR032675">
    <property type="entry name" value="LRR_dom_sf"/>
</dbReference>
<dbReference type="Gene3D" id="3.80.10.10">
    <property type="entry name" value="Ribonuclease Inhibitor"/>
    <property type="match status" value="2"/>
</dbReference>
<evidence type="ECO:0000313" key="1">
    <source>
        <dbReference type="EMBL" id="GMH81841.1"/>
    </source>
</evidence>
<evidence type="ECO:0000313" key="2">
    <source>
        <dbReference type="Proteomes" id="UP001165160"/>
    </source>
</evidence>
<dbReference type="AlphaFoldDB" id="A0A9W7B4A7"/>
<name>A0A9W7B4A7_9STRA</name>
<protein>
    <recommendedName>
        <fullName evidence="3">Leucine-rich repeat domain-containing protein</fullName>
    </recommendedName>
</protein>
<comment type="caution">
    <text evidence="1">The sequence shown here is derived from an EMBL/GenBank/DDBJ whole genome shotgun (WGS) entry which is preliminary data.</text>
</comment>
<accession>A0A9W7B4A7</accession>
<dbReference type="Proteomes" id="UP001165160">
    <property type="component" value="Unassembled WGS sequence"/>
</dbReference>
<dbReference type="PANTHER" id="PTHR45661:SF3">
    <property type="entry name" value="IG-LIKE DOMAIN-CONTAINING PROTEIN"/>
    <property type="match status" value="1"/>
</dbReference>
<reference evidence="2" key="1">
    <citation type="journal article" date="2023" name="Commun. Biol.">
        <title>Genome analysis of Parmales, the sister group of diatoms, reveals the evolutionary specialization of diatoms from phago-mixotrophs to photoautotrophs.</title>
        <authorList>
            <person name="Ban H."/>
            <person name="Sato S."/>
            <person name="Yoshikawa S."/>
            <person name="Yamada K."/>
            <person name="Nakamura Y."/>
            <person name="Ichinomiya M."/>
            <person name="Sato N."/>
            <person name="Blanc-Mathieu R."/>
            <person name="Endo H."/>
            <person name="Kuwata A."/>
            <person name="Ogata H."/>
        </authorList>
    </citation>
    <scope>NUCLEOTIDE SEQUENCE [LARGE SCALE GENOMIC DNA]</scope>
    <source>
        <strain evidence="2">NIES 3699</strain>
    </source>
</reference>